<dbReference type="InterPro" id="IPR029063">
    <property type="entry name" value="SAM-dependent_MTases_sf"/>
</dbReference>
<reference evidence="6" key="1">
    <citation type="submission" date="2020-08" db="EMBL/GenBank/DDBJ databases">
        <title>Sequencing the genomes of 1000 actinobacteria strains.</title>
        <authorList>
            <person name="Klenk H.-P."/>
        </authorList>
    </citation>
    <scope>NUCLEOTIDE SEQUENCE [LARGE SCALE GENOMIC DNA]</scope>
    <source>
        <strain evidence="6">DSM 27064</strain>
    </source>
</reference>
<keyword evidence="1 4" id="KW-0489">Methyltransferase</keyword>
<gene>
    <name evidence="6" type="ORF">F5897_000014</name>
</gene>
<name>A0A840DKW1_9MICO</name>
<dbReference type="GO" id="GO:0070041">
    <property type="term" value="F:rRNA (uridine-C5-)-methyltransferase activity"/>
    <property type="evidence" value="ECO:0007669"/>
    <property type="project" value="TreeGrafter"/>
</dbReference>
<feature type="binding site" evidence="4">
    <location>
        <position position="247"/>
    </location>
    <ligand>
        <name>S-adenosyl-L-methionine</name>
        <dbReference type="ChEBI" id="CHEBI:59789"/>
    </ligand>
</feature>
<feature type="binding site" evidence="4">
    <location>
        <position position="334"/>
    </location>
    <ligand>
        <name>S-adenosyl-L-methionine</name>
        <dbReference type="ChEBI" id="CHEBI:59789"/>
    </ligand>
</feature>
<dbReference type="RefSeq" id="WP_183304054.1">
    <property type="nucleotide sequence ID" value="NZ_JACIFD010000001.1"/>
</dbReference>
<dbReference type="PANTHER" id="PTHR11061">
    <property type="entry name" value="RNA M5U METHYLTRANSFERASE"/>
    <property type="match status" value="1"/>
</dbReference>
<evidence type="ECO:0000256" key="3">
    <source>
        <dbReference type="ARBA" id="ARBA00022691"/>
    </source>
</evidence>
<evidence type="ECO:0000256" key="5">
    <source>
        <dbReference type="PROSITE-ProRule" id="PRU10015"/>
    </source>
</evidence>
<feature type="active site" evidence="5">
    <location>
        <position position="361"/>
    </location>
</feature>
<evidence type="ECO:0000256" key="1">
    <source>
        <dbReference type="ARBA" id="ARBA00022603"/>
    </source>
</evidence>
<comment type="caution">
    <text evidence="6">The sequence shown here is derived from an EMBL/GenBank/DDBJ whole genome shotgun (WGS) entry which is preliminary data.</text>
</comment>
<keyword evidence="2 4" id="KW-0808">Transferase</keyword>
<accession>A0A840DKW1</accession>
<sequence>MQLPAISCAQFAAGTCVSCSEITVPYEQQLQLKSEACAALLQDYFVDPTAPVWLTPHRSEVAAFRNKAKFVVLGSAGKLLLGLQGPRGPVDLTTCPIQDPQLNAAGQQLREFMNGLPLSGYDVARRRGDLKFVHVTVAPSGNLLVRFVVQSMAAAEQIASRAAQLRQVLPEAETVTLNILPEHRAVLEGDTEYVLWGSGLRVRLPQVSLQLLPQSFFQTNTAVAAGLYAQARQWADQLRPRSVLDLYCGVGGFALHLAEPKNQAGHADGAESVGLTGAASTAVRRVVGVELSEYAVRAAKRSAREQGLAASFVAADATAYALQLQEFPELLIVNPPRRGIGRKLCEWIQGSQIHHIIYSSCNPESLAADLAQLPGYRITQARIFDMFAHTKHVECAVLLQRMGEQ</sequence>
<organism evidence="6 7">
    <name type="scientific">Canibacter oris</name>
    <dbReference type="NCBI Taxonomy" id="1365628"/>
    <lineage>
        <taxon>Bacteria</taxon>
        <taxon>Bacillati</taxon>
        <taxon>Actinomycetota</taxon>
        <taxon>Actinomycetes</taxon>
        <taxon>Micrococcales</taxon>
        <taxon>Microbacteriaceae</taxon>
        <taxon>Canibacter</taxon>
    </lineage>
</organism>
<dbReference type="AlphaFoldDB" id="A0A840DKW1"/>
<dbReference type="SUPFAM" id="SSF53335">
    <property type="entry name" value="S-adenosyl-L-methionine-dependent methyltransferases"/>
    <property type="match status" value="1"/>
</dbReference>
<proteinExistence type="inferred from homology"/>
<dbReference type="Proteomes" id="UP000571183">
    <property type="component" value="Unassembled WGS sequence"/>
</dbReference>
<feature type="binding site" evidence="4">
    <location>
        <position position="218"/>
    </location>
    <ligand>
        <name>S-adenosyl-L-methionine</name>
        <dbReference type="ChEBI" id="CHEBI:59789"/>
    </ligand>
</feature>
<dbReference type="InterPro" id="IPR010280">
    <property type="entry name" value="U5_MeTrfase_fam"/>
</dbReference>
<keyword evidence="3 4" id="KW-0949">S-adenosyl-L-methionine</keyword>
<evidence type="ECO:0000313" key="6">
    <source>
        <dbReference type="EMBL" id="MBB4070738.1"/>
    </source>
</evidence>
<dbReference type="PANTHER" id="PTHR11061:SF30">
    <property type="entry name" value="TRNA (URACIL(54)-C(5))-METHYLTRANSFERASE"/>
    <property type="match status" value="1"/>
</dbReference>
<dbReference type="PROSITE" id="PS01230">
    <property type="entry name" value="TRMA_1"/>
    <property type="match status" value="1"/>
</dbReference>
<dbReference type="InterPro" id="IPR030390">
    <property type="entry name" value="MeTrfase_TrmA_AS"/>
</dbReference>
<evidence type="ECO:0000256" key="2">
    <source>
        <dbReference type="ARBA" id="ARBA00022679"/>
    </source>
</evidence>
<dbReference type="Gene3D" id="3.40.50.150">
    <property type="entry name" value="Vaccinia Virus protein VP39"/>
    <property type="match status" value="1"/>
</dbReference>
<evidence type="ECO:0000256" key="4">
    <source>
        <dbReference type="PROSITE-ProRule" id="PRU01024"/>
    </source>
</evidence>
<dbReference type="Pfam" id="PF05958">
    <property type="entry name" value="tRNA_U5-meth_tr"/>
    <property type="match status" value="1"/>
</dbReference>
<dbReference type="EMBL" id="JACIFD010000001">
    <property type="protein sequence ID" value="MBB4070738.1"/>
    <property type="molecule type" value="Genomic_DNA"/>
</dbReference>
<dbReference type="CDD" id="cd02440">
    <property type="entry name" value="AdoMet_MTases"/>
    <property type="match status" value="1"/>
</dbReference>
<keyword evidence="7" id="KW-1185">Reference proteome</keyword>
<comment type="similarity">
    <text evidence="4">Belongs to the class I-like SAM-binding methyltransferase superfamily. RNA M5U methyltransferase family.</text>
</comment>
<feature type="active site" description="Nucleophile" evidence="4">
    <location>
        <position position="361"/>
    </location>
</feature>
<dbReference type="Gene3D" id="2.40.50.1070">
    <property type="match status" value="1"/>
</dbReference>
<dbReference type="EC" id="2.1.1.189" evidence="6"/>
<evidence type="ECO:0000313" key="7">
    <source>
        <dbReference type="Proteomes" id="UP000571183"/>
    </source>
</evidence>
<dbReference type="GO" id="GO:0070475">
    <property type="term" value="P:rRNA base methylation"/>
    <property type="evidence" value="ECO:0007669"/>
    <property type="project" value="TreeGrafter"/>
</dbReference>
<dbReference type="PROSITE" id="PS51687">
    <property type="entry name" value="SAM_MT_RNA_M5U"/>
    <property type="match status" value="1"/>
</dbReference>
<feature type="binding site" evidence="4">
    <location>
        <position position="290"/>
    </location>
    <ligand>
        <name>S-adenosyl-L-methionine</name>
        <dbReference type="ChEBI" id="CHEBI:59789"/>
    </ligand>
</feature>
<protein>
    <submittedName>
        <fullName evidence="6">23S rRNA (Uracil747-C5)-methyltransferase</fullName>
        <ecNumber evidence="6">2.1.1.189</ecNumber>
    </submittedName>
</protein>